<sequence>MFSFSLLCGVFFQDSVICLEEDQTAPGKSKRRKPLRSLNEVLGKASVGKETKAVPGNLSHSKILIYPNSFECRTFNFLQNISTF</sequence>
<reference evidence="2" key="1">
    <citation type="submission" date="2025-08" db="UniProtKB">
        <authorList>
            <consortium name="Ensembl"/>
        </authorList>
    </citation>
    <scope>IDENTIFICATION</scope>
</reference>
<organism evidence="2 3">
    <name type="scientific">Cyclopterus lumpus</name>
    <name type="common">Lumpsucker</name>
    <dbReference type="NCBI Taxonomy" id="8103"/>
    <lineage>
        <taxon>Eukaryota</taxon>
        <taxon>Metazoa</taxon>
        <taxon>Chordata</taxon>
        <taxon>Craniata</taxon>
        <taxon>Vertebrata</taxon>
        <taxon>Euteleostomi</taxon>
        <taxon>Actinopterygii</taxon>
        <taxon>Neopterygii</taxon>
        <taxon>Teleostei</taxon>
        <taxon>Neoteleostei</taxon>
        <taxon>Acanthomorphata</taxon>
        <taxon>Eupercaria</taxon>
        <taxon>Perciformes</taxon>
        <taxon>Cottioidei</taxon>
        <taxon>Cottales</taxon>
        <taxon>Cyclopteridae</taxon>
        <taxon>Cyclopterus</taxon>
    </lineage>
</organism>
<dbReference type="AlphaFoldDB" id="A0A8C2WMF0"/>
<keyword evidence="1" id="KW-0732">Signal</keyword>
<proteinExistence type="predicted"/>
<dbReference type="Proteomes" id="UP000694565">
    <property type="component" value="Unplaced"/>
</dbReference>
<name>A0A8C2WMF0_CYCLU</name>
<feature type="chain" id="PRO_5034891770" evidence="1">
    <location>
        <begin position="19"/>
        <end position="84"/>
    </location>
</feature>
<reference evidence="2" key="2">
    <citation type="submission" date="2025-09" db="UniProtKB">
        <authorList>
            <consortium name="Ensembl"/>
        </authorList>
    </citation>
    <scope>IDENTIFICATION</scope>
</reference>
<feature type="signal peptide" evidence="1">
    <location>
        <begin position="1"/>
        <end position="18"/>
    </location>
</feature>
<evidence type="ECO:0000313" key="2">
    <source>
        <dbReference type="Ensembl" id="ENSCLMP00005005889.1"/>
    </source>
</evidence>
<dbReference type="Ensembl" id="ENSCLMT00005006326.1">
    <property type="protein sequence ID" value="ENSCLMP00005005889.1"/>
    <property type="gene ID" value="ENSCLMG00005003281.1"/>
</dbReference>
<accession>A0A8C2WMF0</accession>
<evidence type="ECO:0000313" key="3">
    <source>
        <dbReference type="Proteomes" id="UP000694565"/>
    </source>
</evidence>
<keyword evidence="3" id="KW-1185">Reference proteome</keyword>
<evidence type="ECO:0000256" key="1">
    <source>
        <dbReference type="SAM" id="SignalP"/>
    </source>
</evidence>
<protein>
    <submittedName>
        <fullName evidence="2">Uncharacterized protein</fullName>
    </submittedName>
</protein>